<evidence type="ECO:0000313" key="12">
    <source>
        <dbReference type="Proteomes" id="UP000010420"/>
    </source>
</evidence>
<dbReference type="eggNOG" id="COG0642">
    <property type="taxonomic scope" value="Bacteria"/>
</dbReference>
<dbReference type="STRING" id="545697.HMPREF0216_00142"/>
<keyword evidence="8" id="KW-0902">Two-component regulatory system</keyword>
<dbReference type="PATRIC" id="fig|545697.3.peg.142"/>
<comment type="caution">
    <text evidence="11">The sequence shown here is derived from an EMBL/GenBank/DDBJ whole genome shotgun (WGS) entry which is preliminary data.</text>
</comment>
<keyword evidence="3" id="KW-0597">Phosphoprotein</keyword>
<dbReference type="AlphaFoldDB" id="L1QNI1"/>
<keyword evidence="12" id="KW-1185">Reference proteome</keyword>
<dbReference type="Pfam" id="PF00512">
    <property type="entry name" value="HisKA"/>
    <property type="match status" value="1"/>
</dbReference>
<dbReference type="SUPFAM" id="SSF48452">
    <property type="entry name" value="TPR-like"/>
    <property type="match status" value="2"/>
</dbReference>
<dbReference type="Gene3D" id="3.30.565.10">
    <property type="entry name" value="Histidine kinase-like ATPase, C-terminal domain"/>
    <property type="match status" value="1"/>
</dbReference>
<evidence type="ECO:0000256" key="7">
    <source>
        <dbReference type="ARBA" id="ARBA00022840"/>
    </source>
</evidence>
<dbReference type="EC" id="2.7.13.3" evidence="2"/>
<evidence type="ECO:0000313" key="11">
    <source>
        <dbReference type="EMBL" id="EKY29559.1"/>
    </source>
</evidence>
<dbReference type="SUPFAM" id="SSF55874">
    <property type="entry name" value="ATPase domain of HSP90 chaperone/DNA topoisomerase II/histidine kinase"/>
    <property type="match status" value="1"/>
</dbReference>
<keyword evidence="9" id="KW-0802">TPR repeat</keyword>
<dbReference type="GO" id="GO:0000155">
    <property type="term" value="F:phosphorelay sensor kinase activity"/>
    <property type="evidence" value="ECO:0007669"/>
    <property type="project" value="InterPro"/>
</dbReference>
<keyword evidence="5" id="KW-0547">Nucleotide-binding</keyword>
<protein>
    <recommendedName>
        <fullName evidence="2">histidine kinase</fullName>
        <ecNumber evidence="2">2.7.13.3</ecNumber>
    </recommendedName>
</protein>
<dbReference type="PROSITE" id="PS50109">
    <property type="entry name" value="HIS_KIN"/>
    <property type="match status" value="1"/>
</dbReference>
<dbReference type="SMART" id="SM00387">
    <property type="entry name" value="HATPase_c"/>
    <property type="match status" value="1"/>
</dbReference>
<accession>L1QNI1</accession>
<dbReference type="InterPro" id="IPR019734">
    <property type="entry name" value="TPR_rpt"/>
</dbReference>
<dbReference type="PROSITE" id="PS50005">
    <property type="entry name" value="TPR"/>
    <property type="match status" value="1"/>
</dbReference>
<dbReference type="PANTHER" id="PTHR43547">
    <property type="entry name" value="TWO-COMPONENT HISTIDINE KINASE"/>
    <property type="match status" value="1"/>
</dbReference>
<dbReference type="PRINTS" id="PR00344">
    <property type="entry name" value="BCTRLSENSOR"/>
</dbReference>
<proteinExistence type="predicted"/>
<dbReference type="SMART" id="SM00388">
    <property type="entry name" value="HisKA"/>
    <property type="match status" value="1"/>
</dbReference>
<evidence type="ECO:0000256" key="5">
    <source>
        <dbReference type="ARBA" id="ARBA00022741"/>
    </source>
</evidence>
<evidence type="ECO:0000256" key="6">
    <source>
        <dbReference type="ARBA" id="ARBA00022777"/>
    </source>
</evidence>
<evidence type="ECO:0000259" key="10">
    <source>
        <dbReference type="PROSITE" id="PS50109"/>
    </source>
</evidence>
<dbReference type="Pfam" id="PF13424">
    <property type="entry name" value="TPR_12"/>
    <property type="match status" value="1"/>
</dbReference>
<dbReference type="InterPro" id="IPR003594">
    <property type="entry name" value="HATPase_dom"/>
</dbReference>
<dbReference type="InterPro" id="IPR005467">
    <property type="entry name" value="His_kinase_dom"/>
</dbReference>
<name>L1QNI1_9CLOT</name>
<dbReference type="Gene3D" id="1.10.287.130">
    <property type="match status" value="1"/>
</dbReference>
<dbReference type="EMBL" id="AMEZ01000005">
    <property type="protein sequence ID" value="EKY29559.1"/>
    <property type="molecule type" value="Genomic_DNA"/>
</dbReference>
<dbReference type="PANTHER" id="PTHR43547:SF2">
    <property type="entry name" value="HYBRID SIGNAL TRANSDUCTION HISTIDINE KINASE C"/>
    <property type="match status" value="1"/>
</dbReference>
<dbReference type="InterPro" id="IPR003661">
    <property type="entry name" value="HisK_dim/P_dom"/>
</dbReference>
<feature type="repeat" description="TPR" evidence="9">
    <location>
        <begin position="354"/>
        <end position="387"/>
    </location>
</feature>
<evidence type="ECO:0000256" key="4">
    <source>
        <dbReference type="ARBA" id="ARBA00022679"/>
    </source>
</evidence>
<dbReference type="InterPro" id="IPR036097">
    <property type="entry name" value="HisK_dim/P_sf"/>
</dbReference>
<dbReference type="FunFam" id="3.30.565.10:FF:000037">
    <property type="entry name" value="Hybrid sensor histidine kinase/response regulator"/>
    <property type="match status" value="1"/>
</dbReference>
<evidence type="ECO:0000256" key="9">
    <source>
        <dbReference type="PROSITE-ProRule" id="PRU00339"/>
    </source>
</evidence>
<dbReference type="SMART" id="SM00028">
    <property type="entry name" value="TPR"/>
    <property type="match status" value="4"/>
</dbReference>
<keyword evidence="7" id="KW-0067">ATP-binding</keyword>
<dbReference type="HOGENOM" id="CLU_000445_89_20_9"/>
<dbReference type="Pfam" id="PF02518">
    <property type="entry name" value="HATPase_c"/>
    <property type="match status" value="1"/>
</dbReference>
<dbReference type="CDD" id="cd00082">
    <property type="entry name" value="HisKA"/>
    <property type="match status" value="1"/>
</dbReference>
<organism evidence="11 12">
    <name type="scientific">Clostridium celatum DSM 1785</name>
    <dbReference type="NCBI Taxonomy" id="545697"/>
    <lineage>
        <taxon>Bacteria</taxon>
        <taxon>Bacillati</taxon>
        <taxon>Bacillota</taxon>
        <taxon>Clostridia</taxon>
        <taxon>Eubacteriales</taxon>
        <taxon>Clostridiaceae</taxon>
        <taxon>Clostridium</taxon>
    </lineage>
</organism>
<dbReference type="GO" id="GO:0005524">
    <property type="term" value="F:ATP binding"/>
    <property type="evidence" value="ECO:0007669"/>
    <property type="project" value="UniProtKB-KW"/>
</dbReference>
<dbReference type="SUPFAM" id="SSF47384">
    <property type="entry name" value="Homodimeric domain of signal transducing histidine kinase"/>
    <property type="match status" value="1"/>
</dbReference>
<evidence type="ECO:0000256" key="3">
    <source>
        <dbReference type="ARBA" id="ARBA00022553"/>
    </source>
</evidence>
<dbReference type="InterPro" id="IPR036890">
    <property type="entry name" value="HATPase_C_sf"/>
</dbReference>
<feature type="domain" description="Histidine kinase" evidence="10">
    <location>
        <begin position="458"/>
        <end position="680"/>
    </location>
</feature>
<evidence type="ECO:0000256" key="2">
    <source>
        <dbReference type="ARBA" id="ARBA00012438"/>
    </source>
</evidence>
<evidence type="ECO:0000256" key="8">
    <source>
        <dbReference type="ARBA" id="ARBA00023012"/>
    </source>
</evidence>
<evidence type="ECO:0000256" key="1">
    <source>
        <dbReference type="ARBA" id="ARBA00000085"/>
    </source>
</evidence>
<keyword evidence="4" id="KW-0808">Transferase</keyword>
<keyword evidence="6 11" id="KW-0418">Kinase</keyword>
<sequence>MVIKYYSGNMRRCSKMKREVEKYINMFEYTNESKLDLNKAEIIRKEMVEKLNSDINLNDRRLAKAYHLLALTSSRVKRYEDSIKASKKAIEYFKNTKNEYYLARAYSLLATTYLILDQGEEFKKNYLIAEKILKELNEYEDLAYLNSRVGVYIFRKGKIIPEIKVYLDKALENLGKFQSPLSPQMYIAIASTYALAFNDFDTSVELLRKALNIAKYYGDIHSEILILYYIGVGYVKVNMKEEAVELFITTLNDKKFKEFTAVRVSIIFDLIKVILENKIKLEIIEELFTECKKEIENLDFIKIKQYSMQLDLLIVEYYVNIKKDNLDESLILLNKSHEYYKQNKENCIFTDIQYFIYQLYGDVYFNKENYKKAIEYHNIALEIATNTNNNYIATVYKSLAIDYEMLEDYKVSYEYMKKLNKLIVEVEQNDLVRKYINVQKEYEKLKAIDKDRESFFANLSHELKTPINIIYSSIQLMNVFRDKSDKQFKEYYLKHEKSVRINCLRMLKIVQNMIDINKIDCGSITPKFGNYNIVSLIEEITISVLSYVEIKKNNILFDTEKEEIYVKCDPYMIERILLNLLSNAIKFSKNNGDILVNIYKTGRYVVIQVKDNGIGIPDEMKEKIFSKFIQIDASLNRTNEGSGIGLTLVKSFVDIHNGYIELESTEGKGSDFKVFIPNIKAKDIDENESIYKYDIDSERVISELSDIYELY</sequence>
<dbReference type="InterPro" id="IPR011990">
    <property type="entry name" value="TPR-like_helical_dom_sf"/>
</dbReference>
<reference evidence="11 12" key="1">
    <citation type="submission" date="2012-05" db="EMBL/GenBank/DDBJ databases">
        <authorList>
            <person name="Weinstock G."/>
            <person name="Sodergren E."/>
            <person name="Lobos E.A."/>
            <person name="Fulton L."/>
            <person name="Fulton R."/>
            <person name="Courtney L."/>
            <person name="Fronick C."/>
            <person name="O'Laughlin M."/>
            <person name="Godfrey J."/>
            <person name="Wilson R.M."/>
            <person name="Miner T."/>
            <person name="Farmer C."/>
            <person name="Delehaunty K."/>
            <person name="Cordes M."/>
            <person name="Minx P."/>
            <person name="Tomlinson C."/>
            <person name="Chen J."/>
            <person name="Wollam A."/>
            <person name="Pepin K.H."/>
            <person name="Bhonagiri V."/>
            <person name="Zhang X."/>
            <person name="Suruliraj S."/>
            <person name="Warren W."/>
            <person name="Mitreva M."/>
            <person name="Mardis E.R."/>
            <person name="Wilson R.K."/>
        </authorList>
    </citation>
    <scope>NUCLEOTIDE SEQUENCE [LARGE SCALE GENOMIC DNA]</scope>
    <source>
        <strain evidence="11 12">DSM 1785</strain>
    </source>
</reference>
<comment type="catalytic activity">
    <reaction evidence="1">
        <text>ATP + protein L-histidine = ADP + protein N-phospho-L-histidine.</text>
        <dbReference type="EC" id="2.7.13.3"/>
    </reaction>
</comment>
<dbReference type="InterPro" id="IPR004358">
    <property type="entry name" value="Sig_transdc_His_kin-like_C"/>
</dbReference>
<gene>
    <name evidence="11" type="ORF">HMPREF0216_00142</name>
</gene>
<dbReference type="Gene3D" id="1.25.40.10">
    <property type="entry name" value="Tetratricopeptide repeat domain"/>
    <property type="match status" value="2"/>
</dbReference>
<dbReference type="Proteomes" id="UP000010420">
    <property type="component" value="Unassembled WGS sequence"/>
</dbReference>